<sequence>MYNAIHLGKILWFGLCLLGGLVGLAHATNPVEEPDLKAAYIFNFIQFIEWPDNDSAMGSELTVCVSPFSPLKRPLTALEGKQAAKGRTVRIRLLEMASLRDCRVLILQNADVEQALRALRTLSQGHGVLTVSDELTFVNPEIVIALTQQEGRIVFGISPDAAAKAGLTISSRLLRLAKVNR</sequence>
<proteinExistence type="predicted"/>
<reference evidence="2" key="1">
    <citation type="journal article" date="2019" name="Int. J. Syst. Evol. Microbiol.">
        <title>The Global Catalogue of Microorganisms (GCM) 10K type strain sequencing project: providing services to taxonomists for standard genome sequencing and annotation.</title>
        <authorList>
            <consortium name="The Broad Institute Genomics Platform"/>
            <consortium name="The Broad Institute Genome Sequencing Center for Infectious Disease"/>
            <person name="Wu L."/>
            <person name="Ma J."/>
        </authorList>
    </citation>
    <scope>NUCLEOTIDE SEQUENCE [LARGE SCALE GENOMIC DNA]</scope>
    <source>
        <strain evidence="2">CCUG 2113</strain>
    </source>
</reference>
<name>A0ABV8D886_9BURK</name>
<dbReference type="EMBL" id="JBHSAJ010000017">
    <property type="protein sequence ID" value="MFC3934432.1"/>
    <property type="molecule type" value="Genomic_DNA"/>
</dbReference>
<comment type="caution">
    <text evidence="1">The sequence shown here is derived from an EMBL/GenBank/DDBJ whole genome shotgun (WGS) entry which is preliminary data.</text>
</comment>
<organism evidence="1 2">
    <name type="scientific">Acidovorax facilis</name>
    <dbReference type="NCBI Taxonomy" id="12917"/>
    <lineage>
        <taxon>Bacteria</taxon>
        <taxon>Pseudomonadati</taxon>
        <taxon>Pseudomonadota</taxon>
        <taxon>Betaproteobacteria</taxon>
        <taxon>Burkholderiales</taxon>
        <taxon>Comamonadaceae</taxon>
        <taxon>Acidovorax</taxon>
    </lineage>
</organism>
<evidence type="ECO:0000313" key="1">
    <source>
        <dbReference type="EMBL" id="MFC3934432.1"/>
    </source>
</evidence>
<dbReference type="RefSeq" id="WP_055393673.1">
    <property type="nucleotide sequence ID" value="NZ_JAMXAX010000028.1"/>
</dbReference>
<gene>
    <name evidence="1" type="ORF">ACFOW3_07330</name>
</gene>
<protein>
    <submittedName>
        <fullName evidence="1">YfiR family protein</fullName>
    </submittedName>
</protein>
<keyword evidence="2" id="KW-1185">Reference proteome</keyword>
<dbReference type="InterPro" id="IPR025293">
    <property type="entry name" value="YfiR/HmsC-like"/>
</dbReference>
<evidence type="ECO:0000313" key="2">
    <source>
        <dbReference type="Proteomes" id="UP001595693"/>
    </source>
</evidence>
<accession>A0ABV8D886</accession>
<dbReference type="Proteomes" id="UP001595693">
    <property type="component" value="Unassembled WGS sequence"/>
</dbReference>
<dbReference type="Pfam" id="PF13689">
    <property type="entry name" value="DUF4154"/>
    <property type="match status" value="1"/>
</dbReference>